<reference evidence="3" key="1">
    <citation type="submission" date="2022-11" db="UniProtKB">
        <authorList>
            <consortium name="WormBaseParasite"/>
        </authorList>
    </citation>
    <scope>IDENTIFICATION</scope>
</reference>
<dbReference type="GO" id="GO:0005886">
    <property type="term" value="C:plasma membrane"/>
    <property type="evidence" value="ECO:0007669"/>
    <property type="project" value="TreeGrafter"/>
</dbReference>
<dbReference type="SUPFAM" id="SSF82866">
    <property type="entry name" value="Multidrug efflux transporter AcrB transmembrane domain"/>
    <property type="match status" value="1"/>
</dbReference>
<dbReference type="WBParaSite" id="jg9621.1">
    <property type="protein sequence ID" value="jg9621.1"/>
    <property type="gene ID" value="jg9621"/>
</dbReference>
<keyword evidence="1" id="KW-1133">Transmembrane helix</keyword>
<dbReference type="GO" id="GO:0006897">
    <property type="term" value="P:endocytosis"/>
    <property type="evidence" value="ECO:0007669"/>
    <property type="project" value="TreeGrafter"/>
</dbReference>
<protein>
    <submittedName>
        <fullName evidence="3">SSD domain-containing protein</fullName>
    </submittedName>
</protein>
<proteinExistence type="predicted"/>
<evidence type="ECO:0000313" key="2">
    <source>
        <dbReference type="Proteomes" id="UP000887574"/>
    </source>
</evidence>
<feature type="transmembrane region" description="Helical" evidence="1">
    <location>
        <begin position="76"/>
        <end position="97"/>
    </location>
</feature>
<dbReference type="PANTHER" id="PTHR10796">
    <property type="entry name" value="PATCHED-RELATED"/>
    <property type="match status" value="1"/>
</dbReference>
<sequence>MVFNTCYKDVLHLHVDSTISGRREKAHLNAYVPCIKVANYKLKRQHLDEKSEWKSNFSQLNSSLLDNWVDFCVSNWTRFGFAIILLCYWTLSGYGVYKMKVGITSEKLKRADVYICQQPNDLRKPEAIAAVMRVVAKFENSPGSVGLSSTEMWLNQYLGYVGTQTQGSVEFTYKYLPEFFDNNEFHRWSHYVNLGDTQDCLEDKPSCINKFFFSTGFQDATAWTARLTLLQNWRGIASASPVLNITIYENFSMYADQHKKSKFKLLTIPPAAIQTVLLALLCMSLVLVVFTPNYSTIIPGIACILSINLGVFGLLYYWDIDLDPITITTTVSAVFKN</sequence>
<feature type="transmembrane region" description="Helical" evidence="1">
    <location>
        <begin position="265"/>
        <end position="290"/>
    </location>
</feature>
<name>A0A915EUD7_9BILA</name>
<evidence type="ECO:0000256" key="1">
    <source>
        <dbReference type="SAM" id="Phobius"/>
    </source>
</evidence>
<dbReference type="AlphaFoldDB" id="A0A915EUD7"/>
<organism evidence="2 3">
    <name type="scientific">Ditylenchus dipsaci</name>
    <dbReference type="NCBI Taxonomy" id="166011"/>
    <lineage>
        <taxon>Eukaryota</taxon>
        <taxon>Metazoa</taxon>
        <taxon>Ecdysozoa</taxon>
        <taxon>Nematoda</taxon>
        <taxon>Chromadorea</taxon>
        <taxon>Rhabditida</taxon>
        <taxon>Tylenchina</taxon>
        <taxon>Tylenchomorpha</taxon>
        <taxon>Sphaerularioidea</taxon>
        <taxon>Anguinidae</taxon>
        <taxon>Anguininae</taxon>
        <taxon>Ditylenchus</taxon>
    </lineage>
</organism>
<dbReference type="Proteomes" id="UP000887574">
    <property type="component" value="Unplaced"/>
</dbReference>
<dbReference type="InterPro" id="IPR051697">
    <property type="entry name" value="Patched_domain-protein"/>
</dbReference>
<keyword evidence="1" id="KW-0812">Transmembrane</keyword>
<evidence type="ECO:0000313" key="3">
    <source>
        <dbReference type="WBParaSite" id="jg9621.1"/>
    </source>
</evidence>
<feature type="transmembrane region" description="Helical" evidence="1">
    <location>
        <begin position="296"/>
        <end position="318"/>
    </location>
</feature>
<dbReference type="Gene3D" id="1.20.1640.10">
    <property type="entry name" value="Multidrug efflux transporter AcrB transmembrane domain"/>
    <property type="match status" value="1"/>
</dbReference>
<accession>A0A915EUD7</accession>
<keyword evidence="2" id="KW-1185">Reference proteome</keyword>
<dbReference type="GO" id="GO:0018996">
    <property type="term" value="P:molting cycle, collagen and cuticulin-based cuticle"/>
    <property type="evidence" value="ECO:0007669"/>
    <property type="project" value="TreeGrafter"/>
</dbReference>
<dbReference type="PANTHER" id="PTHR10796:SF112">
    <property type="entry name" value="PATCHED-RELATED PROTEIN 18"/>
    <property type="match status" value="1"/>
</dbReference>
<keyword evidence="1" id="KW-0472">Membrane</keyword>
<dbReference type="GO" id="GO:0030659">
    <property type="term" value="C:cytoplasmic vesicle membrane"/>
    <property type="evidence" value="ECO:0007669"/>
    <property type="project" value="TreeGrafter"/>
</dbReference>